<dbReference type="AlphaFoldDB" id="A0A7W7SJJ6"/>
<evidence type="ECO:0000256" key="1">
    <source>
        <dbReference type="SAM" id="MobiDB-lite"/>
    </source>
</evidence>
<feature type="compositionally biased region" description="Polar residues" evidence="1">
    <location>
        <begin position="403"/>
        <end position="421"/>
    </location>
</feature>
<name>A0A7W7SJJ6_9ACTN</name>
<sequence>MTTEAEKPVRPPRPPALWSYEGAVLGALLTARQLPWLDAPARALGVRSLTLDGLTELLAGHLNRIHAGHPLRLPTPLGTYLVPVTRPDASDLLEAARAAGAIGPGDGLDHAGRPRRQLACAAVPYPARALGRTAAAVAAQEIGRLPAHRDTDDLITPQQWTEAARRIARRLVAGDAAADDTVLSRVLAAAVDAAGTRREADWADALRRRLDPYLRGPARGGLAGYLARRAEHPDPAPALEHTLAVVTDALCHTVPQAIALTSTDGGPDSAEDAVRTALDLWPPIAATTYRTGAAFAWHGDRIPAGSRILCASAVLNALARQDSDQPTSSDGLPSPLCSSPEPCPATRLAVLVAETVVRAALEATRPALLSPALDPHRLPGVLDPGALRLAFHDRADAPPRSRVSPNRAGTSRDLTPQGEPTTHYAQLATAGATRLTRHAESLANCAEDARWTGPVGERFRMALLRHARRCAVTAADLRHAADRLGRLPGGPGGLGGPGRS</sequence>
<dbReference type="RefSeq" id="WP_184923734.1">
    <property type="nucleotide sequence ID" value="NZ_JACHJR010000001.1"/>
</dbReference>
<gene>
    <name evidence="2" type="ORF">F4556_007171</name>
</gene>
<proteinExistence type="predicted"/>
<organism evidence="2 3">
    <name type="scientific">Kitasatospora gansuensis</name>
    <dbReference type="NCBI Taxonomy" id="258050"/>
    <lineage>
        <taxon>Bacteria</taxon>
        <taxon>Bacillati</taxon>
        <taxon>Actinomycetota</taxon>
        <taxon>Actinomycetes</taxon>
        <taxon>Kitasatosporales</taxon>
        <taxon>Streptomycetaceae</taxon>
        <taxon>Kitasatospora</taxon>
    </lineage>
</organism>
<dbReference type="EMBL" id="JACHJR010000001">
    <property type="protein sequence ID" value="MBB4951636.1"/>
    <property type="molecule type" value="Genomic_DNA"/>
</dbReference>
<reference evidence="2 3" key="1">
    <citation type="submission" date="2020-08" db="EMBL/GenBank/DDBJ databases">
        <title>Sequencing the genomes of 1000 actinobacteria strains.</title>
        <authorList>
            <person name="Klenk H.-P."/>
        </authorList>
    </citation>
    <scope>NUCLEOTIDE SEQUENCE [LARGE SCALE GENOMIC DNA]</scope>
    <source>
        <strain evidence="2 3">DSM 44786</strain>
    </source>
</reference>
<evidence type="ECO:0000313" key="2">
    <source>
        <dbReference type="EMBL" id="MBB4951636.1"/>
    </source>
</evidence>
<dbReference type="Proteomes" id="UP000573327">
    <property type="component" value="Unassembled WGS sequence"/>
</dbReference>
<comment type="caution">
    <text evidence="2">The sequence shown here is derived from an EMBL/GenBank/DDBJ whole genome shotgun (WGS) entry which is preliminary data.</text>
</comment>
<evidence type="ECO:0000313" key="3">
    <source>
        <dbReference type="Proteomes" id="UP000573327"/>
    </source>
</evidence>
<protein>
    <recommendedName>
        <fullName evidence="4">Cytochrome P450</fullName>
    </recommendedName>
</protein>
<evidence type="ECO:0008006" key="4">
    <source>
        <dbReference type="Google" id="ProtNLM"/>
    </source>
</evidence>
<keyword evidence="3" id="KW-1185">Reference proteome</keyword>
<accession>A0A7W7SJJ6</accession>
<feature type="region of interest" description="Disordered" evidence="1">
    <location>
        <begin position="392"/>
        <end position="421"/>
    </location>
</feature>